<keyword evidence="5" id="KW-1185">Reference proteome</keyword>
<gene>
    <name evidence="1" type="ORF">GPM918_LOCUS3124</name>
    <name evidence="2" type="ORF">OVA965_LOCUS6552</name>
    <name evidence="3" type="ORF">SRO942_LOCUS3124</name>
    <name evidence="4" type="ORF">TMI583_LOCUS6548</name>
</gene>
<evidence type="ECO:0000313" key="4">
    <source>
        <dbReference type="EMBL" id="CAF3624070.1"/>
    </source>
</evidence>
<proteinExistence type="predicted"/>
<protein>
    <submittedName>
        <fullName evidence="1">Uncharacterized protein</fullName>
    </submittedName>
</protein>
<evidence type="ECO:0000313" key="2">
    <source>
        <dbReference type="EMBL" id="CAF0839179.1"/>
    </source>
</evidence>
<accession>A0A813SAF0</accession>
<dbReference type="AlphaFoldDB" id="A0A813SAF0"/>
<dbReference type="EMBL" id="CAJOBA010001985">
    <property type="protein sequence ID" value="CAF3624070.1"/>
    <property type="molecule type" value="Genomic_DNA"/>
</dbReference>
<dbReference type="Proteomes" id="UP000682733">
    <property type="component" value="Unassembled WGS sequence"/>
</dbReference>
<sequence length="103" mass="12350">MRYIVSSSTFCLCKNLKMSRCEAFQYYLERWGVIDLLSECFLELDNLNLDDGHNSFSKLNGGEDRSLDMFKQIFKQHLRQVKEYQMLTEDVKQLEQQIQELRK</sequence>
<dbReference type="Proteomes" id="UP000663829">
    <property type="component" value="Unassembled WGS sequence"/>
</dbReference>
<dbReference type="OrthoDB" id="9974754at2759"/>
<evidence type="ECO:0000313" key="1">
    <source>
        <dbReference type="EMBL" id="CAF0793447.1"/>
    </source>
</evidence>
<evidence type="ECO:0000313" key="3">
    <source>
        <dbReference type="EMBL" id="CAF3577853.1"/>
    </source>
</evidence>
<comment type="caution">
    <text evidence="1">The sequence shown here is derived from an EMBL/GenBank/DDBJ whole genome shotgun (WGS) entry which is preliminary data.</text>
</comment>
<dbReference type="EMBL" id="CAJNOK010001985">
    <property type="protein sequence ID" value="CAF0839179.1"/>
    <property type="molecule type" value="Genomic_DNA"/>
</dbReference>
<reference evidence="1" key="1">
    <citation type="submission" date="2021-02" db="EMBL/GenBank/DDBJ databases">
        <authorList>
            <person name="Nowell W R."/>
        </authorList>
    </citation>
    <scope>NUCLEOTIDE SEQUENCE</scope>
</reference>
<dbReference type="Proteomes" id="UP000677228">
    <property type="component" value="Unassembled WGS sequence"/>
</dbReference>
<name>A0A813SAF0_9BILA</name>
<dbReference type="EMBL" id="CAJNOQ010000371">
    <property type="protein sequence ID" value="CAF0793447.1"/>
    <property type="molecule type" value="Genomic_DNA"/>
</dbReference>
<evidence type="ECO:0000313" key="5">
    <source>
        <dbReference type="Proteomes" id="UP000663829"/>
    </source>
</evidence>
<organism evidence="1 5">
    <name type="scientific">Didymodactylos carnosus</name>
    <dbReference type="NCBI Taxonomy" id="1234261"/>
    <lineage>
        <taxon>Eukaryota</taxon>
        <taxon>Metazoa</taxon>
        <taxon>Spiralia</taxon>
        <taxon>Gnathifera</taxon>
        <taxon>Rotifera</taxon>
        <taxon>Eurotatoria</taxon>
        <taxon>Bdelloidea</taxon>
        <taxon>Philodinida</taxon>
        <taxon>Philodinidae</taxon>
        <taxon>Didymodactylos</taxon>
    </lineage>
</organism>
<dbReference type="EMBL" id="CAJOBC010000371">
    <property type="protein sequence ID" value="CAF3577853.1"/>
    <property type="molecule type" value="Genomic_DNA"/>
</dbReference>
<dbReference type="Proteomes" id="UP000681722">
    <property type="component" value="Unassembled WGS sequence"/>
</dbReference>